<evidence type="ECO:0000256" key="7">
    <source>
        <dbReference type="ARBA" id="ARBA00022840"/>
    </source>
</evidence>
<keyword evidence="5" id="KW-0547">Nucleotide-binding</keyword>
<evidence type="ECO:0000256" key="4">
    <source>
        <dbReference type="ARBA" id="ARBA00022679"/>
    </source>
</evidence>
<dbReference type="InterPro" id="IPR050482">
    <property type="entry name" value="Sensor_HK_TwoCompSys"/>
</dbReference>
<dbReference type="CDD" id="cd16917">
    <property type="entry name" value="HATPase_UhpB-NarQ-NarX-like"/>
    <property type="match status" value="1"/>
</dbReference>
<reference evidence="11" key="1">
    <citation type="journal article" date="2014" name="Int. J. Syst. Evol. Microbiol.">
        <title>Complete genome sequence of Corynebacterium casei LMG S-19264T (=DSM 44701T), isolated from a smear-ripened cheese.</title>
        <authorList>
            <consortium name="US DOE Joint Genome Institute (JGI-PGF)"/>
            <person name="Walter F."/>
            <person name="Albersmeier A."/>
            <person name="Kalinowski J."/>
            <person name="Ruckert C."/>
        </authorList>
    </citation>
    <scope>NUCLEOTIDE SEQUENCE</scope>
    <source>
        <strain evidence="11">CGMCC 4.7138</strain>
    </source>
</reference>
<proteinExistence type="predicted"/>
<feature type="transmembrane region" description="Helical" evidence="9">
    <location>
        <begin position="92"/>
        <end position="109"/>
    </location>
</feature>
<gene>
    <name evidence="11" type="ORF">GCM10011574_11530</name>
</gene>
<evidence type="ECO:0000259" key="10">
    <source>
        <dbReference type="Pfam" id="PF07730"/>
    </source>
</evidence>
<evidence type="ECO:0000313" key="12">
    <source>
        <dbReference type="Proteomes" id="UP000653480"/>
    </source>
</evidence>
<keyword evidence="9" id="KW-1133">Transmembrane helix</keyword>
<protein>
    <recommendedName>
        <fullName evidence="2">histidine kinase</fullName>
        <ecNumber evidence="2">2.7.13.3</ecNumber>
    </recommendedName>
</protein>
<dbReference type="GO" id="GO:0000155">
    <property type="term" value="F:phosphorelay sensor kinase activity"/>
    <property type="evidence" value="ECO:0007669"/>
    <property type="project" value="InterPro"/>
</dbReference>
<keyword evidence="9" id="KW-0812">Transmembrane</keyword>
<reference evidence="11" key="2">
    <citation type="submission" date="2020-09" db="EMBL/GenBank/DDBJ databases">
        <authorList>
            <person name="Sun Q."/>
            <person name="Zhou Y."/>
        </authorList>
    </citation>
    <scope>NUCLEOTIDE SEQUENCE</scope>
    <source>
        <strain evidence="11">CGMCC 4.7138</strain>
    </source>
</reference>
<dbReference type="Gene3D" id="1.20.5.1930">
    <property type="match status" value="1"/>
</dbReference>
<dbReference type="AlphaFoldDB" id="A0A8H9LBS7"/>
<dbReference type="InterPro" id="IPR011712">
    <property type="entry name" value="Sig_transdc_His_kin_sub3_dim/P"/>
</dbReference>
<dbReference type="GO" id="GO:0016020">
    <property type="term" value="C:membrane"/>
    <property type="evidence" value="ECO:0007669"/>
    <property type="project" value="InterPro"/>
</dbReference>
<evidence type="ECO:0000256" key="6">
    <source>
        <dbReference type="ARBA" id="ARBA00022777"/>
    </source>
</evidence>
<keyword evidence="9" id="KW-0472">Membrane</keyword>
<organism evidence="11 12">
    <name type="scientific">Microbispora bryophytorum</name>
    <dbReference type="NCBI Taxonomy" id="1460882"/>
    <lineage>
        <taxon>Bacteria</taxon>
        <taxon>Bacillati</taxon>
        <taxon>Actinomycetota</taxon>
        <taxon>Actinomycetes</taxon>
        <taxon>Streptosporangiales</taxon>
        <taxon>Streptosporangiaceae</taxon>
        <taxon>Microbispora</taxon>
    </lineage>
</organism>
<dbReference type="Pfam" id="PF07730">
    <property type="entry name" value="HisKA_3"/>
    <property type="match status" value="1"/>
</dbReference>
<dbReference type="EC" id="2.7.13.3" evidence="2"/>
<feature type="domain" description="Signal transduction histidine kinase subgroup 3 dimerisation and phosphoacceptor" evidence="10">
    <location>
        <begin position="176"/>
        <end position="243"/>
    </location>
</feature>
<dbReference type="Gene3D" id="3.30.565.10">
    <property type="entry name" value="Histidine kinase-like ATPase, C-terminal domain"/>
    <property type="match status" value="1"/>
</dbReference>
<keyword evidence="7" id="KW-0067">ATP-binding</keyword>
<feature type="transmembrane region" description="Helical" evidence="9">
    <location>
        <begin position="140"/>
        <end position="156"/>
    </location>
</feature>
<dbReference type="InterPro" id="IPR036890">
    <property type="entry name" value="HATPase_C_sf"/>
</dbReference>
<dbReference type="GO" id="GO:0005524">
    <property type="term" value="F:ATP binding"/>
    <property type="evidence" value="ECO:0007669"/>
    <property type="project" value="UniProtKB-KW"/>
</dbReference>
<keyword evidence="12" id="KW-1185">Reference proteome</keyword>
<keyword evidence="8" id="KW-0902">Two-component regulatory system</keyword>
<keyword evidence="4" id="KW-0808">Transferase</keyword>
<accession>A0A8H9LBS7</accession>
<dbReference type="PANTHER" id="PTHR24421:SF10">
    <property type="entry name" value="NITRATE_NITRITE SENSOR PROTEIN NARQ"/>
    <property type="match status" value="1"/>
</dbReference>
<keyword evidence="3" id="KW-0597">Phosphoprotein</keyword>
<dbReference type="GO" id="GO:0046983">
    <property type="term" value="F:protein dimerization activity"/>
    <property type="evidence" value="ECO:0007669"/>
    <property type="project" value="InterPro"/>
</dbReference>
<dbReference type="Proteomes" id="UP000653480">
    <property type="component" value="Unassembled WGS sequence"/>
</dbReference>
<name>A0A8H9LBS7_9ACTN</name>
<evidence type="ECO:0000256" key="5">
    <source>
        <dbReference type="ARBA" id="ARBA00022741"/>
    </source>
</evidence>
<comment type="catalytic activity">
    <reaction evidence="1">
        <text>ATP + protein L-histidine = ADP + protein N-phospho-L-histidine.</text>
        <dbReference type="EC" id="2.7.13.3"/>
    </reaction>
</comment>
<evidence type="ECO:0000256" key="2">
    <source>
        <dbReference type="ARBA" id="ARBA00012438"/>
    </source>
</evidence>
<evidence type="ECO:0000256" key="3">
    <source>
        <dbReference type="ARBA" id="ARBA00022553"/>
    </source>
</evidence>
<dbReference type="PANTHER" id="PTHR24421">
    <property type="entry name" value="NITRATE/NITRITE SENSOR PROTEIN NARX-RELATED"/>
    <property type="match status" value="1"/>
</dbReference>
<feature type="transmembrane region" description="Helical" evidence="9">
    <location>
        <begin position="71"/>
        <end position="86"/>
    </location>
</feature>
<dbReference type="SUPFAM" id="SSF55874">
    <property type="entry name" value="ATPase domain of HSP90 chaperone/DNA topoisomerase II/histidine kinase"/>
    <property type="match status" value="1"/>
</dbReference>
<dbReference type="EMBL" id="BMMN01000002">
    <property type="protein sequence ID" value="GGO02575.1"/>
    <property type="molecule type" value="Genomic_DNA"/>
</dbReference>
<evidence type="ECO:0000256" key="8">
    <source>
        <dbReference type="ARBA" id="ARBA00023012"/>
    </source>
</evidence>
<comment type="caution">
    <text evidence="11">The sequence shown here is derived from an EMBL/GenBank/DDBJ whole genome shotgun (WGS) entry which is preliminary data.</text>
</comment>
<sequence length="368" mass="39145">MREVRERVVRLLAADDPETGRLVRLLMSLVFAWSLATASPDRAPALVWSALGASMACWLTFVLLDGRFPRVAMALLAAGSAIAASVSGSAEAAPTVLLFATLLLFVAHVTPSMGAIVAVTAGDLALMVGSMLWWEQPRSAIVVRGAVMMCAVLFALHRRHYRRAQQDRVRAMALDERARIARELHDVLAHSLGALGVQLEVAEALLSERGDVEGALTRIHRARALAREGLVEARSAVAALREDVPPLPDALNLLVAEHRRDHDVPAELRTTGTRRPIPPAAEVCLLRTAREALTNAAKHAPGEPITIKLGYGEDAVRLVVRNPCAAGRAAASSGHGLQGMGERLALAGGTLIAGPAGGLWEVRAEVPE</sequence>
<keyword evidence="6 11" id="KW-0418">Kinase</keyword>
<evidence type="ECO:0000313" key="11">
    <source>
        <dbReference type="EMBL" id="GGO02575.1"/>
    </source>
</evidence>
<feature type="transmembrane region" description="Helical" evidence="9">
    <location>
        <begin position="45"/>
        <end position="64"/>
    </location>
</feature>
<evidence type="ECO:0000256" key="9">
    <source>
        <dbReference type="SAM" id="Phobius"/>
    </source>
</evidence>
<evidence type="ECO:0000256" key="1">
    <source>
        <dbReference type="ARBA" id="ARBA00000085"/>
    </source>
</evidence>
<dbReference type="OrthoDB" id="227596at2"/>
<dbReference type="RefSeq" id="WP_142574351.1">
    <property type="nucleotide sequence ID" value="NZ_BMMN01000002.1"/>
</dbReference>